<evidence type="ECO:0000256" key="1">
    <source>
        <dbReference type="ARBA" id="ARBA00005662"/>
    </source>
</evidence>
<proteinExistence type="inferred from homology"/>
<evidence type="ECO:0000313" key="4">
    <source>
        <dbReference type="Proteomes" id="UP000248066"/>
    </source>
</evidence>
<dbReference type="OrthoDB" id="9810906at2"/>
<reference evidence="3 4" key="1">
    <citation type="submission" date="2017-10" db="EMBL/GenBank/DDBJ databases">
        <title>Bacillus sp. nov., a halophilic bacterium isolated from a Yangshapao Lake.</title>
        <authorList>
            <person name="Wang H."/>
        </authorList>
    </citation>
    <scope>NUCLEOTIDE SEQUENCE [LARGE SCALE GENOMIC DNA]</scope>
    <source>
        <strain evidence="3 4">YSP-3</strain>
    </source>
</reference>
<dbReference type="Gene3D" id="3.60.21.10">
    <property type="match status" value="1"/>
</dbReference>
<dbReference type="InterPro" id="IPR029052">
    <property type="entry name" value="Metallo-depent_PP-like"/>
</dbReference>
<dbReference type="SUPFAM" id="SSF56300">
    <property type="entry name" value="Metallo-dependent phosphatases"/>
    <property type="match status" value="1"/>
</dbReference>
<organism evidence="3 4">
    <name type="scientific">Alteribacter lacisalsi</name>
    <dbReference type="NCBI Taxonomy" id="2045244"/>
    <lineage>
        <taxon>Bacteria</taxon>
        <taxon>Bacillati</taxon>
        <taxon>Bacillota</taxon>
        <taxon>Bacilli</taxon>
        <taxon>Bacillales</taxon>
        <taxon>Bacillaceae</taxon>
        <taxon>Alteribacter</taxon>
    </lineage>
</organism>
<keyword evidence="4" id="KW-1185">Reference proteome</keyword>
<dbReference type="Pfam" id="PF09587">
    <property type="entry name" value="PGA_cap"/>
    <property type="match status" value="1"/>
</dbReference>
<protein>
    <recommendedName>
        <fullName evidence="2">Capsule synthesis protein CapA domain-containing protein</fullName>
    </recommendedName>
</protein>
<dbReference type="SMART" id="SM00854">
    <property type="entry name" value="PGA_cap"/>
    <property type="match status" value="1"/>
</dbReference>
<dbReference type="InterPro" id="IPR052169">
    <property type="entry name" value="CW_Biosynth-Accessory"/>
</dbReference>
<dbReference type="PANTHER" id="PTHR33393">
    <property type="entry name" value="POLYGLUTAMINE SYNTHESIS ACCESSORY PROTEIN RV0574C-RELATED"/>
    <property type="match status" value="1"/>
</dbReference>
<dbReference type="AlphaFoldDB" id="A0A2W0H8K0"/>
<comment type="similarity">
    <text evidence="1">Belongs to the CapA family.</text>
</comment>
<evidence type="ECO:0000313" key="3">
    <source>
        <dbReference type="EMBL" id="PYZ98193.1"/>
    </source>
</evidence>
<dbReference type="RefSeq" id="WP_110518016.1">
    <property type="nucleotide sequence ID" value="NZ_PDOF01000001.1"/>
</dbReference>
<dbReference type="InterPro" id="IPR019079">
    <property type="entry name" value="Capsule_synth_CapA"/>
</dbReference>
<evidence type="ECO:0000259" key="2">
    <source>
        <dbReference type="SMART" id="SM00854"/>
    </source>
</evidence>
<dbReference type="EMBL" id="PDOF01000001">
    <property type="protein sequence ID" value="PYZ98193.1"/>
    <property type="molecule type" value="Genomic_DNA"/>
</dbReference>
<name>A0A2W0H8K0_9BACI</name>
<dbReference type="PANTHER" id="PTHR33393:SF13">
    <property type="entry name" value="PGA BIOSYNTHESIS PROTEIN CAPA"/>
    <property type="match status" value="1"/>
</dbReference>
<gene>
    <name evidence="3" type="ORF">CR205_06255</name>
</gene>
<comment type="caution">
    <text evidence="3">The sequence shown here is derived from an EMBL/GenBank/DDBJ whole genome shotgun (WGS) entry which is preliminary data.</text>
</comment>
<feature type="domain" description="Capsule synthesis protein CapA" evidence="2">
    <location>
        <begin position="58"/>
        <end position="290"/>
    </location>
</feature>
<accession>A0A2W0H8K0</accession>
<sequence length="372" mass="40539">MKNAITFFSAFALAAGTFFGLQVSDSESSGNHVTFYQTHTERSLSDVHRDIKINREATVLGAGDSLFSVMSDIEESDDWETGFYEHHEEIESAIRSADAAVSGLDTGLANQLPDVFLEHVRSLAEAGFSMFSLRGSSSRDARSALVHLDSTGAAYSGIYDTKDGSHAFRKEMINGLTFAFLSFTHTDNEAEPASSGDSLLFSRMEDREMKEAIKTARDQSDIVVLNLHFPQEQQQDPGSYQTAVSTMAAEAGADIIFGHNPDALQPFEWLHTSDGRKVFTAYSLGTISGSGTAQNQSISGLAGVTVKDIEAGPASYIIVDDPVFYPVFFEKTAQGNNSDIITGDFVNGNNDLFSEAEEHVGRWMDDLRSGWD</sequence>
<dbReference type="Proteomes" id="UP000248066">
    <property type="component" value="Unassembled WGS sequence"/>
</dbReference>